<protein>
    <submittedName>
        <fullName evidence="1">YheC/YheD family protein</fullName>
    </submittedName>
</protein>
<dbReference type="Pfam" id="PF14398">
    <property type="entry name" value="ATPgrasp_YheCD"/>
    <property type="match status" value="1"/>
</dbReference>
<proteinExistence type="predicted"/>
<evidence type="ECO:0000313" key="1">
    <source>
        <dbReference type="EMBL" id="MCV9887808.1"/>
    </source>
</evidence>
<reference evidence="1 2" key="1">
    <citation type="submission" date="2022-10" db="EMBL/GenBank/DDBJ databases">
        <title>Draft genome assembly of moderately radiation resistant bacterium Metabacillus halosaccharovorans.</title>
        <authorList>
            <person name="Pal S."/>
            <person name="Gopinathan A."/>
        </authorList>
    </citation>
    <scope>NUCLEOTIDE SEQUENCE [LARGE SCALE GENOMIC DNA]</scope>
    <source>
        <strain evidence="1 2">VITHBRA001</strain>
    </source>
</reference>
<accession>A0ABT3DL71</accession>
<dbReference type="Proteomes" id="UP001526147">
    <property type="component" value="Unassembled WGS sequence"/>
</dbReference>
<dbReference type="Gene3D" id="3.30.470.20">
    <property type="entry name" value="ATP-grasp fold, B domain"/>
    <property type="match status" value="1"/>
</dbReference>
<dbReference type="SUPFAM" id="SSF56059">
    <property type="entry name" value="Glutathione synthetase ATP-binding domain-like"/>
    <property type="match status" value="1"/>
</dbReference>
<dbReference type="RefSeq" id="WP_264144012.1">
    <property type="nucleotide sequence ID" value="NZ_JAOYEY010000047.1"/>
</dbReference>
<keyword evidence="2" id="KW-1185">Reference proteome</keyword>
<dbReference type="InterPro" id="IPR026838">
    <property type="entry name" value="YheC/D"/>
</dbReference>
<gene>
    <name evidence="1" type="ORF">OIH86_19365</name>
</gene>
<organism evidence="1 2">
    <name type="scientific">Metabacillus halosaccharovorans</name>
    <dbReference type="NCBI Taxonomy" id="930124"/>
    <lineage>
        <taxon>Bacteria</taxon>
        <taxon>Bacillati</taxon>
        <taxon>Bacillota</taxon>
        <taxon>Bacilli</taxon>
        <taxon>Bacillales</taxon>
        <taxon>Bacillaceae</taxon>
        <taxon>Metabacillus</taxon>
    </lineage>
</organism>
<comment type="caution">
    <text evidence="1">The sequence shown here is derived from an EMBL/GenBank/DDBJ whole genome shotgun (WGS) entry which is preliminary data.</text>
</comment>
<sequence>MYRRMIGIFIPKYHYESMKNEYSLHPSYAQYESTAEFYHLSVCFLCSDCTLYTNDIHALLRDTENNKFKEKSIPIPKVVYNRAHLNNKKVRQTLFHFIHSGSKVFNYIPIMNSKYFVHQLLEKEEHLIRYLPTTLKGSSKNLEKALQHMENFFVKPCSSSIGKGIMNIQKEVDGDWYLYKKHSTKKSWEKSLFNSVEINRVKRLFKQHPFIIQERIPLATFQNRPFDLRVVVQKDGIGKWITSGIVAKLAPEGHVITNVARGGEIGLLQDYFTHREISIQDIQKNINTLGVDIAKALEKNWPHIADLGLDVGITENGTPYFIECNLRGQYGAFRKKKDYLPFWEKIHDTPIEYANYLMNQID</sequence>
<name>A0ABT3DL71_9BACI</name>
<evidence type="ECO:0000313" key="2">
    <source>
        <dbReference type="Proteomes" id="UP001526147"/>
    </source>
</evidence>
<dbReference type="EMBL" id="JAOYEY010000047">
    <property type="protein sequence ID" value="MCV9887808.1"/>
    <property type="molecule type" value="Genomic_DNA"/>
</dbReference>